<dbReference type="Proteomes" id="UP001457282">
    <property type="component" value="Unassembled WGS sequence"/>
</dbReference>
<dbReference type="EMBL" id="JBEDUW010000002">
    <property type="protein sequence ID" value="KAK9945150.1"/>
    <property type="molecule type" value="Genomic_DNA"/>
</dbReference>
<name>A0AAW1YAV8_RUBAR</name>
<evidence type="ECO:0000256" key="1">
    <source>
        <dbReference type="SAM" id="MobiDB-lite"/>
    </source>
</evidence>
<evidence type="ECO:0000313" key="2">
    <source>
        <dbReference type="EMBL" id="KAK9945150.1"/>
    </source>
</evidence>
<keyword evidence="3" id="KW-1185">Reference proteome</keyword>
<feature type="compositionally biased region" description="Acidic residues" evidence="1">
    <location>
        <begin position="137"/>
        <end position="148"/>
    </location>
</feature>
<sequence length="383" mass="43505">MEAKAIEEKTYAMEKSLDKKLVAVVLCGDDGGDEATHTTATESTRQLKIKNRLHLCIHCNLCETLNCRLHTNKMLATLGMKELFRVPRHRVLAGFGRAANPQNQNVMNLDGIQCEEGQHGNGEEGGDGHGEGGQNEGDQEEESEDEHVDDNALPVYEAEHSEGRIFARHFVGLVPSESITGPVALHHVLKEMLAERVPEAQLPLWNIVCWSVRENDTERELLCPNLTMPMVDFNRLLHGVDFIKIPYENLYIVEEQGQALIIERLKDDGETLLLEECFATIVPETYETAESFEEAVKAAIHRCWVQYPQLANQPVDLLPDNYQLLYYTRLTTSEMREISISMEWDLFRSLLWGAFVCDHDPSIDLFQLQDAEVPLLQYWEDGN</sequence>
<reference evidence="2 3" key="1">
    <citation type="journal article" date="2023" name="G3 (Bethesda)">
        <title>A chromosome-length genome assembly and annotation of blackberry (Rubus argutus, cv. 'Hillquist').</title>
        <authorList>
            <person name="Bruna T."/>
            <person name="Aryal R."/>
            <person name="Dudchenko O."/>
            <person name="Sargent D.J."/>
            <person name="Mead D."/>
            <person name="Buti M."/>
            <person name="Cavallini A."/>
            <person name="Hytonen T."/>
            <person name="Andres J."/>
            <person name="Pham M."/>
            <person name="Weisz D."/>
            <person name="Mascagni F."/>
            <person name="Usai G."/>
            <person name="Natali L."/>
            <person name="Bassil N."/>
            <person name="Fernandez G.E."/>
            <person name="Lomsadze A."/>
            <person name="Armour M."/>
            <person name="Olukolu B."/>
            <person name="Poorten T."/>
            <person name="Britton C."/>
            <person name="Davik J."/>
            <person name="Ashrafi H."/>
            <person name="Aiden E.L."/>
            <person name="Borodovsky M."/>
            <person name="Worthington M."/>
        </authorList>
    </citation>
    <scope>NUCLEOTIDE SEQUENCE [LARGE SCALE GENOMIC DNA]</scope>
    <source>
        <strain evidence="2">PI 553951</strain>
    </source>
</reference>
<evidence type="ECO:0000313" key="3">
    <source>
        <dbReference type="Proteomes" id="UP001457282"/>
    </source>
</evidence>
<feature type="compositionally biased region" description="Basic and acidic residues" evidence="1">
    <location>
        <begin position="116"/>
        <end position="130"/>
    </location>
</feature>
<proteinExistence type="predicted"/>
<accession>A0AAW1YAV8</accession>
<protein>
    <submittedName>
        <fullName evidence="2">Uncharacterized protein</fullName>
    </submittedName>
</protein>
<feature type="region of interest" description="Disordered" evidence="1">
    <location>
        <begin position="114"/>
        <end position="148"/>
    </location>
</feature>
<organism evidence="2 3">
    <name type="scientific">Rubus argutus</name>
    <name type="common">Southern blackberry</name>
    <dbReference type="NCBI Taxonomy" id="59490"/>
    <lineage>
        <taxon>Eukaryota</taxon>
        <taxon>Viridiplantae</taxon>
        <taxon>Streptophyta</taxon>
        <taxon>Embryophyta</taxon>
        <taxon>Tracheophyta</taxon>
        <taxon>Spermatophyta</taxon>
        <taxon>Magnoliopsida</taxon>
        <taxon>eudicotyledons</taxon>
        <taxon>Gunneridae</taxon>
        <taxon>Pentapetalae</taxon>
        <taxon>rosids</taxon>
        <taxon>fabids</taxon>
        <taxon>Rosales</taxon>
        <taxon>Rosaceae</taxon>
        <taxon>Rosoideae</taxon>
        <taxon>Rosoideae incertae sedis</taxon>
        <taxon>Rubus</taxon>
    </lineage>
</organism>
<dbReference type="AlphaFoldDB" id="A0AAW1YAV8"/>
<gene>
    <name evidence="2" type="ORF">M0R45_010679</name>
</gene>
<comment type="caution">
    <text evidence="2">The sequence shown here is derived from an EMBL/GenBank/DDBJ whole genome shotgun (WGS) entry which is preliminary data.</text>
</comment>